<keyword evidence="3" id="KW-1185">Reference proteome</keyword>
<evidence type="ECO:0000256" key="1">
    <source>
        <dbReference type="SAM" id="MobiDB-lite"/>
    </source>
</evidence>
<sequence>MLIDCDSCAVRGDGCADCVVSVLLAPPPVVEWDEDERRALALLADAGLLPRLRLVTPLDVVPTEGAADPVVPTAPLPPAQPMIPLPEPFAGGPRQRTRPARRPDAGGPGRRGRRAG</sequence>
<feature type="compositionally biased region" description="Pro residues" evidence="1">
    <location>
        <begin position="72"/>
        <end position="87"/>
    </location>
</feature>
<evidence type="ECO:0000313" key="2">
    <source>
        <dbReference type="EMBL" id="MBL7632614.1"/>
    </source>
</evidence>
<evidence type="ECO:0000313" key="3">
    <source>
        <dbReference type="Proteomes" id="UP000604475"/>
    </source>
</evidence>
<dbReference type="EMBL" id="JAEACQ010000343">
    <property type="protein sequence ID" value="MBL7632614.1"/>
    <property type="molecule type" value="Genomic_DNA"/>
</dbReference>
<proteinExistence type="predicted"/>
<dbReference type="AlphaFoldDB" id="A0A937RPN0"/>
<reference evidence="2" key="1">
    <citation type="submission" date="2020-12" db="EMBL/GenBank/DDBJ databases">
        <title>Genomic characterization of non-nitrogen-fixing Frankia strains.</title>
        <authorList>
            <person name="Carlos-Shanley C."/>
            <person name="Guerra T."/>
            <person name="Hahn D."/>
        </authorList>
    </citation>
    <scope>NUCLEOTIDE SEQUENCE</scope>
    <source>
        <strain evidence="2">CN6</strain>
    </source>
</reference>
<name>A0A937RPN0_9ACTN</name>
<gene>
    <name evidence="2" type="ORF">I7412_36775</name>
</gene>
<protein>
    <submittedName>
        <fullName evidence="2">Uncharacterized protein</fullName>
    </submittedName>
</protein>
<feature type="region of interest" description="Disordered" evidence="1">
    <location>
        <begin position="69"/>
        <end position="116"/>
    </location>
</feature>
<organism evidence="2 3">
    <name type="scientific">Frankia nepalensis</name>
    <dbReference type="NCBI Taxonomy" id="1836974"/>
    <lineage>
        <taxon>Bacteria</taxon>
        <taxon>Bacillati</taxon>
        <taxon>Actinomycetota</taxon>
        <taxon>Actinomycetes</taxon>
        <taxon>Frankiales</taxon>
        <taxon>Frankiaceae</taxon>
        <taxon>Frankia</taxon>
    </lineage>
</organism>
<dbReference type="Proteomes" id="UP000604475">
    <property type="component" value="Unassembled WGS sequence"/>
</dbReference>
<comment type="caution">
    <text evidence="2">The sequence shown here is derived from an EMBL/GenBank/DDBJ whole genome shotgun (WGS) entry which is preliminary data.</text>
</comment>
<dbReference type="RefSeq" id="WP_203005865.1">
    <property type="nucleotide sequence ID" value="NZ_JADWYU010000201.1"/>
</dbReference>
<accession>A0A937RPN0</accession>